<proteinExistence type="predicted"/>
<evidence type="ECO:0000313" key="3">
    <source>
        <dbReference type="EMBL" id="GIQ81426.1"/>
    </source>
</evidence>
<feature type="compositionally biased region" description="Low complexity" evidence="1">
    <location>
        <begin position="36"/>
        <end position="46"/>
    </location>
</feature>
<keyword evidence="2" id="KW-0472">Membrane</keyword>
<sequence>MGKRSRQLPATQAVYAPGSQLHPPGRSGNTRHTDSDTSSMDDSISMPHLMEPQFDTPIGSPIPIGVMPQPVQFLTSPPPMVHGFGFADGTDAPTGDKVSRRTVLLSALISVLMATAVFLTVYFLAYTGAGRVHMGSDVAIETSLCFEPLINSDAPLGSMQGNVKINCAAQGDTYIGGELIVGDSGTDFTLSRPYSTLDSSEAKAASTSILGTSSNYGGGDLSLTAGYGATGGDLVLEAGSTPSGTSTNGSILLGTDAASAVEIGNTASATHIVGDTISFTTGETSDASSLTKGTKGAKSTGGAAFSLSGSDGVSLTGDTSVDGDLNVSGAVVAATLTSTDAMDLSTDSGVLSLSSPDGISLSGPVSLDSTLHVAGDTTLDTALTVTGATTLSDSLTVVEDAAISKSATVGGSLTVSGATTLKDNLNVTKAATVGETLAAATVGETLAVTGVVTVGATGTSYSLPTTRGTDGQVLTLSDDTGSAAWADPAGNSDAFEGEIMTGPIDSISADAPVFARGQGENVYYGTVCGATTSFGGFDCVFDADDFPANVDRFIGIAASDCPPDSTCPITTIGGVGLGMLQTGLTYYVSDDGATFEETGVIKAGIGTSSGALLITGPDANLQFIYETATGAIEANSAVFRNSGGNMVSVCSDSCAYSTLTAALADGVEYVGMASEACGSGSTCRVTPPGGLIKMNTSFTVGEIYYANEDSASPTQMPTSVPLGVPISSTILELIEPANAFASVTVGDTLTISGGESSYTLPTSRGTAGQVLTASDGNGNVSWTDADNAGMPTYTMTWTLPEMEYIPVNSPVFMQDGGTPGAVGSVGSDCLFKDYDFPDNVGEFLGISTMECNPHDECVVALVGGVVSGQDWSNGVTYYTVDGTSVFANTGTESDSLGSLYKLGVGTSSRGLLVTGPDYNSHLRSTSDTLHLLASKEVTVESETAGDKTLTIANSATESSLSSDGVLSLSGTDGVAVSVSDTDSYTLPTTVGEDGQVLSVTGTGQTGWTSPNSLSGQILGAVKEGHIVFRNLTDDTWESVCTPDAEFCSYGTLSEALAAPGTLVYAGISSVTLESGETVTITRAGGTISTSGLTMGAIYYAAADGTYSTTESEVLVGVAISETELMVAAPLSTFVDVDVTGDLSVSGATVLEGTLGVTGAATLSDTLAVSGAVSVGASGSNYTLPTARGTEGQVLSLSDDSGTAAWADAASGGAEAGPTSYLTGWELLGSNVEADAPVFKSGSTIGSVCDTGCAFTTSQFPGSVGEFLGIANAECIGEFAPVDCVAIAIGGVAAGMMESGQTYYAGVMDGKVQILTEADATGSVMKLGVGTSTGGLLVTGPEDNSYLRPTSDTLHLVAPSQVTVESETAGDKALTIANSSTQSSLSSDGVLALSGTDGVSVGASGSAYTLPAAKGTEGQVLSLSDDSGTVAWADAASGSTDGAPTYTTTYTPQSPNEYINEYAPVFVKEGTIGAVCDFGTYFEECVFTTDMFPDNVGEFVGIAASTCLWGVECSITLSSLSSDGVLSLSGTDGVSVGASGSAYTLPAAKGTEGQVLSLSDDSGTVAWADASASSSSAFTITGTAKMDIKQYYPVFFDLDGTLVTSCPTDTVFCASTTLNTGDWVYIGIATADVMDSETLTVTTMGGLVDMSGSGLTPMAPGTRYYAGDDGVTDSNASNVLVGMAVSTTTLMVVPFWYY</sequence>
<keyword evidence="2" id="KW-0812">Transmembrane</keyword>
<organism evidence="3 4">
    <name type="scientific">Kipferlia bialata</name>
    <dbReference type="NCBI Taxonomy" id="797122"/>
    <lineage>
        <taxon>Eukaryota</taxon>
        <taxon>Metamonada</taxon>
        <taxon>Carpediemonas-like organisms</taxon>
        <taxon>Kipferlia</taxon>
    </lineage>
</organism>
<keyword evidence="2" id="KW-1133">Transmembrane helix</keyword>
<reference evidence="3 4" key="1">
    <citation type="journal article" date="2018" name="PLoS ONE">
        <title>The draft genome of Kipferlia bialata reveals reductive genome evolution in fornicate parasites.</title>
        <authorList>
            <person name="Tanifuji G."/>
            <person name="Takabayashi S."/>
            <person name="Kume K."/>
            <person name="Takagi M."/>
            <person name="Nakayama T."/>
            <person name="Kamikawa R."/>
            <person name="Inagaki Y."/>
            <person name="Hashimoto T."/>
        </authorList>
    </citation>
    <scope>NUCLEOTIDE SEQUENCE [LARGE SCALE GENOMIC DNA]</scope>
    <source>
        <strain evidence="3">NY0173</strain>
    </source>
</reference>
<dbReference type="EMBL" id="BDIP01000390">
    <property type="protein sequence ID" value="GIQ81426.1"/>
    <property type="molecule type" value="Genomic_DNA"/>
</dbReference>
<evidence type="ECO:0000313" key="4">
    <source>
        <dbReference type="Proteomes" id="UP000265618"/>
    </source>
</evidence>
<feature type="region of interest" description="Disordered" evidence="1">
    <location>
        <begin position="1"/>
        <end position="49"/>
    </location>
</feature>
<feature type="transmembrane region" description="Helical" evidence="2">
    <location>
        <begin position="103"/>
        <end position="125"/>
    </location>
</feature>
<comment type="caution">
    <text evidence="3">The sequence shown here is derived from an EMBL/GenBank/DDBJ whole genome shotgun (WGS) entry which is preliminary data.</text>
</comment>
<dbReference type="Proteomes" id="UP000265618">
    <property type="component" value="Unassembled WGS sequence"/>
</dbReference>
<evidence type="ECO:0000256" key="2">
    <source>
        <dbReference type="SAM" id="Phobius"/>
    </source>
</evidence>
<name>A0A9K3CRP0_9EUKA</name>
<keyword evidence="4" id="KW-1185">Reference proteome</keyword>
<evidence type="ECO:0000256" key="1">
    <source>
        <dbReference type="SAM" id="MobiDB-lite"/>
    </source>
</evidence>
<accession>A0A9K3CRP0</accession>
<protein>
    <submittedName>
        <fullName evidence="3">Uncharacterized protein</fullName>
    </submittedName>
</protein>
<gene>
    <name evidence="3" type="ORF">KIPB_002382</name>
</gene>